<keyword evidence="3 6" id="KW-0812">Transmembrane</keyword>
<evidence type="ECO:0000256" key="4">
    <source>
        <dbReference type="ARBA" id="ARBA00022989"/>
    </source>
</evidence>
<name>A0A7X6DGN4_9BURK</name>
<organism evidence="7 8">
    <name type="scientific">Ramlibacter lithotrophicus</name>
    <dbReference type="NCBI Taxonomy" id="2606681"/>
    <lineage>
        <taxon>Bacteria</taxon>
        <taxon>Pseudomonadati</taxon>
        <taxon>Pseudomonadota</taxon>
        <taxon>Betaproteobacteria</taxon>
        <taxon>Burkholderiales</taxon>
        <taxon>Comamonadaceae</taxon>
        <taxon>Ramlibacter</taxon>
    </lineage>
</organism>
<feature type="transmembrane region" description="Helical" evidence="6">
    <location>
        <begin position="43"/>
        <end position="64"/>
    </location>
</feature>
<dbReference type="PANTHER" id="PTHR30213:SF1">
    <property type="entry name" value="INNER MEMBRANE PROTEIN YHJD"/>
    <property type="match status" value="1"/>
</dbReference>
<dbReference type="PIRSF" id="PIRSF035875">
    <property type="entry name" value="RNase_BN"/>
    <property type="match status" value="1"/>
</dbReference>
<proteinExistence type="predicted"/>
<keyword evidence="5 6" id="KW-0472">Membrane</keyword>
<evidence type="ECO:0000313" key="7">
    <source>
        <dbReference type="EMBL" id="NKE66817.1"/>
    </source>
</evidence>
<evidence type="ECO:0000256" key="6">
    <source>
        <dbReference type="SAM" id="Phobius"/>
    </source>
</evidence>
<sequence length="308" mass="32731">MRLSIEQVPRWLREAGRPALPFLRAGRLWSAVDGARMSAAISFYGVLSLAPLVLLLVGVLGWWLDRALVEKGLVTQIDGLVGEQGSALIRHALDSAKEPAEGLIASVAGFAVLVSGATGVFGELQSAFERLWRAGSGVPAGRKWWHGVSLRVRGIAYVLAFGFLLLVSLLISTVLNVASGWAGQWFALEQAVRVLSEVLAFAICAALFFGFMRLSAGPKPRSRSLWFGAAVGATLFTAGRQLLAAYLSGAAVVSAYGAAGSLVVLLMWIYFSAAVLLFGAGCAKAVEEERLAQDRAHPRERHAQAAAT</sequence>
<dbReference type="Proteomes" id="UP000521868">
    <property type="component" value="Unassembled WGS sequence"/>
</dbReference>
<keyword evidence="4 6" id="KW-1133">Transmembrane helix</keyword>
<accession>A0A7X6DGN4</accession>
<dbReference type="AlphaFoldDB" id="A0A7X6DGN4"/>
<evidence type="ECO:0000313" key="8">
    <source>
        <dbReference type="Proteomes" id="UP000521868"/>
    </source>
</evidence>
<feature type="transmembrane region" description="Helical" evidence="6">
    <location>
        <begin position="103"/>
        <end position="124"/>
    </location>
</feature>
<dbReference type="Pfam" id="PF03631">
    <property type="entry name" value="Virul_fac_BrkB"/>
    <property type="match status" value="1"/>
</dbReference>
<keyword evidence="8" id="KW-1185">Reference proteome</keyword>
<evidence type="ECO:0000256" key="3">
    <source>
        <dbReference type="ARBA" id="ARBA00022692"/>
    </source>
</evidence>
<comment type="caution">
    <text evidence="7">The sequence shown here is derived from an EMBL/GenBank/DDBJ whole genome shotgun (WGS) entry which is preliminary data.</text>
</comment>
<dbReference type="GO" id="GO:0005886">
    <property type="term" value="C:plasma membrane"/>
    <property type="evidence" value="ECO:0007669"/>
    <property type="project" value="UniProtKB-SubCell"/>
</dbReference>
<comment type="subcellular location">
    <subcellularLocation>
        <location evidence="1">Cell membrane</location>
        <topology evidence="1">Multi-pass membrane protein</topology>
    </subcellularLocation>
</comment>
<feature type="transmembrane region" description="Helical" evidence="6">
    <location>
        <begin position="190"/>
        <end position="212"/>
    </location>
</feature>
<reference evidence="7 8" key="1">
    <citation type="journal article" date="2020" name="Nature">
        <title>Bacterial chemolithoautotrophy via manganese oxidation.</title>
        <authorList>
            <person name="Yu H."/>
            <person name="Leadbetter J.R."/>
        </authorList>
    </citation>
    <scope>NUCLEOTIDE SEQUENCE [LARGE SCALE GENOMIC DNA]</scope>
    <source>
        <strain evidence="7 8">RBP-1</strain>
    </source>
</reference>
<feature type="transmembrane region" description="Helical" evidence="6">
    <location>
        <begin position="155"/>
        <end position="178"/>
    </location>
</feature>
<keyword evidence="2" id="KW-1003">Cell membrane</keyword>
<dbReference type="PANTHER" id="PTHR30213">
    <property type="entry name" value="INNER MEMBRANE PROTEIN YHJD"/>
    <property type="match status" value="1"/>
</dbReference>
<protein>
    <submittedName>
        <fullName evidence="7">YihY/virulence factor BrkB family protein</fullName>
    </submittedName>
</protein>
<dbReference type="EMBL" id="VTOX01000004">
    <property type="protein sequence ID" value="NKE66817.1"/>
    <property type="molecule type" value="Genomic_DNA"/>
</dbReference>
<gene>
    <name evidence="7" type="ORF">RAMLITH_13365</name>
</gene>
<dbReference type="RefSeq" id="WP_168107935.1">
    <property type="nucleotide sequence ID" value="NZ_VTOX01000004.1"/>
</dbReference>
<evidence type="ECO:0000256" key="2">
    <source>
        <dbReference type="ARBA" id="ARBA00022475"/>
    </source>
</evidence>
<evidence type="ECO:0000256" key="1">
    <source>
        <dbReference type="ARBA" id="ARBA00004651"/>
    </source>
</evidence>
<feature type="transmembrane region" description="Helical" evidence="6">
    <location>
        <begin position="255"/>
        <end position="280"/>
    </location>
</feature>
<feature type="transmembrane region" description="Helical" evidence="6">
    <location>
        <begin position="224"/>
        <end position="243"/>
    </location>
</feature>
<dbReference type="InterPro" id="IPR017039">
    <property type="entry name" value="Virul_fac_BrkB"/>
</dbReference>
<evidence type="ECO:0000256" key="5">
    <source>
        <dbReference type="ARBA" id="ARBA00023136"/>
    </source>
</evidence>